<feature type="domain" description="Polysaccharide export protein N-terminal" evidence="2">
    <location>
        <begin position="17"/>
        <end position="82"/>
    </location>
</feature>
<dbReference type="Gene3D" id="3.30.1950.10">
    <property type="entry name" value="wza like domain"/>
    <property type="match status" value="1"/>
</dbReference>
<evidence type="ECO:0000259" key="2">
    <source>
        <dbReference type="Pfam" id="PF02563"/>
    </source>
</evidence>
<dbReference type="PANTHER" id="PTHR33619:SF3">
    <property type="entry name" value="POLYSACCHARIDE EXPORT PROTEIN GFCE-RELATED"/>
    <property type="match status" value="1"/>
</dbReference>
<organism evidence="3 4">
    <name type="scientific">Phormidium tenue FACHB-1050</name>
    <dbReference type="NCBI Taxonomy" id="2692857"/>
    <lineage>
        <taxon>Bacteria</taxon>
        <taxon>Bacillati</taxon>
        <taxon>Cyanobacteriota</taxon>
        <taxon>Cyanophyceae</taxon>
        <taxon>Oscillatoriophycideae</taxon>
        <taxon>Oscillatoriales</taxon>
        <taxon>Oscillatoriaceae</taxon>
        <taxon>Phormidium</taxon>
    </lineage>
</organism>
<proteinExistence type="predicted"/>
<evidence type="ECO:0000313" key="4">
    <source>
        <dbReference type="Proteomes" id="UP000618445"/>
    </source>
</evidence>
<dbReference type="Gene3D" id="3.10.560.10">
    <property type="entry name" value="Outer membrane lipoprotein wza domain like"/>
    <property type="match status" value="1"/>
</dbReference>
<sequence length="344" mass="36914">MLATIAIAFTNAQPLEAIPLSPGDRIRLLIPEGELFNGVYEVNTDGTISIPYLAPVPVVGLELTNIQELIKTQLISKKYFQPEFLQISVTPLALAPIAVNVSGETFQTGRVLINNRSAEVRAQQLTQTSGDYAPDRFLTSALRGAGGVTPTADITKISIIRQNKQLTVDLSGIFNGEPVEDIPLIAGDTIIVPKRDTIDPRIVRPSQITPPGITVFLSNLTVPASSNSSSAIGKDASSFPYGSRFSQAVFAANCVGGNTPTNAPRRAVLVRTDRPSGETVAIDRSVEDLIRNSKDQIANPFLMPQDSIACYDSTVTEVRGVLEFVGDILNPIKLIRDIFGGSSQ</sequence>
<evidence type="ECO:0000256" key="1">
    <source>
        <dbReference type="ARBA" id="ARBA00022729"/>
    </source>
</evidence>
<keyword evidence="1" id="KW-0732">Signal</keyword>
<dbReference type="InterPro" id="IPR049712">
    <property type="entry name" value="Poly_export"/>
</dbReference>
<protein>
    <submittedName>
        <fullName evidence="3">Polysaccharide export protein</fullName>
    </submittedName>
</protein>
<dbReference type="EMBL" id="JACJQY010000012">
    <property type="protein sequence ID" value="MBD2317193.1"/>
    <property type="molecule type" value="Genomic_DNA"/>
</dbReference>
<comment type="caution">
    <text evidence="3">The sequence shown here is derived from an EMBL/GenBank/DDBJ whole genome shotgun (WGS) entry which is preliminary data.</text>
</comment>
<reference evidence="3 4" key="1">
    <citation type="journal article" date="2020" name="ISME J.">
        <title>Comparative genomics reveals insights into cyanobacterial evolution and habitat adaptation.</title>
        <authorList>
            <person name="Chen M.Y."/>
            <person name="Teng W.K."/>
            <person name="Zhao L."/>
            <person name="Hu C.X."/>
            <person name="Zhou Y.K."/>
            <person name="Han B.P."/>
            <person name="Song L.R."/>
            <person name="Shu W.S."/>
        </authorList>
    </citation>
    <scope>NUCLEOTIDE SEQUENCE [LARGE SCALE GENOMIC DNA]</scope>
    <source>
        <strain evidence="3 4">FACHB-1050</strain>
    </source>
</reference>
<dbReference type="Pfam" id="PF02563">
    <property type="entry name" value="Poly_export"/>
    <property type="match status" value="1"/>
</dbReference>
<keyword evidence="4" id="KW-1185">Reference proteome</keyword>
<dbReference type="Proteomes" id="UP000618445">
    <property type="component" value="Unassembled WGS sequence"/>
</dbReference>
<gene>
    <name evidence="3" type="ORF">H6G05_10090</name>
</gene>
<dbReference type="PANTHER" id="PTHR33619">
    <property type="entry name" value="POLYSACCHARIDE EXPORT PROTEIN GFCE-RELATED"/>
    <property type="match status" value="1"/>
</dbReference>
<dbReference type="InterPro" id="IPR003715">
    <property type="entry name" value="Poly_export_N"/>
</dbReference>
<name>A0ABR8C8T0_9CYAN</name>
<dbReference type="RefSeq" id="WP_190578049.1">
    <property type="nucleotide sequence ID" value="NZ_CAWPQU010000004.1"/>
</dbReference>
<evidence type="ECO:0000313" key="3">
    <source>
        <dbReference type="EMBL" id="MBD2317193.1"/>
    </source>
</evidence>
<accession>A0ABR8C8T0</accession>